<accession>A0ABX7JPE6</accession>
<name>A0ABX7JPE6_9RHOB</name>
<organism evidence="3 4">
    <name type="scientific">Paracoccus methylovorus</name>
    <dbReference type="NCBI Taxonomy" id="2812658"/>
    <lineage>
        <taxon>Bacteria</taxon>
        <taxon>Pseudomonadati</taxon>
        <taxon>Pseudomonadota</taxon>
        <taxon>Alphaproteobacteria</taxon>
        <taxon>Rhodobacterales</taxon>
        <taxon>Paracoccaceae</taxon>
        <taxon>Paracoccus</taxon>
    </lineage>
</organism>
<sequence>MFRGLIAVRALFHSGVFKWGVVVTSILFGMKADWREALQHGAQAIGMKSQMANLRHADLSGFDAVIPLTLWDRDILDQRRANGEKFNALFPGVEAKESCDDKLRFNWLMARVGFGSYVPTVLSDIDLISPDKPVIIKRRQDEWGKQSRIAFAQVGSPLLYNPAEEFLQEYIPGTVELSAHLLLRQGRIVFARTAKFDMPDIPHVKGINTGYNKLEWQEGSEHLDLFDDILNAIGFHDGTCCIDFREVDGKPRIFEINPRLGGSLTGNVGDYLLRYLAEATSDQPVRAPLSTELRVAA</sequence>
<evidence type="ECO:0000313" key="3">
    <source>
        <dbReference type="EMBL" id="QRZ15539.1"/>
    </source>
</evidence>
<evidence type="ECO:0000313" key="4">
    <source>
        <dbReference type="Proteomes" id="UP000663629"/>
    </source>
</evidence>
<evidence type="ECO:0000259" key="2">
    <source>
        <dbReference type="PROSITE" id="PS50975"/>
    </source>
</evidence>
<gene>
    <name evidence="3" type="ORF">JWJ88_14430</name>
</gene>
<dbReference type="PROSITE" id="PS50975">
    <property type="entry name" value="ATP_GRASP"/>
    <property type="match status" value="1"/>
</dbReference>
<dbReference type="RefSeq" id="WP_205296484.1">
    <property type="nucleotide sequence ID" value="NZ_CP070371.1"/>
</dbReference>
<evidence type="ECO:0000256" key="1">
    <source>
        <dbReference type="PROSITE-ProRule" id="PRU00409"/>
    </source>
</evidence>
<dbReference type="EMBL" id="CP070371">
    <property type="protein sequence ID" value="QRZ15539.1"/>
    <property type="molecule type" value="Genomic_DNA"/>
</dbReference>
<reference evidence="3 4" key="1">
    <citation type="submission" date="2021-02" db="EMBL/GenBank/DDBJ databases">
        <title>Paracoccus methylovroum sp.nov., a new methanol and methylamine utilizing methylotrophic denitrifer.</title>
        <authorList>
            <person name="Timsy T."/>
            <person name="Behrendt U."/>
            <person name="Ulrich A."/>
            <person name="Spanner T."/>
            <person name="Foesel B.U."/>
            <person name="Horn M.A."/>
            <person name="Kolb S."/>
        </authorList>
    </citation>
    <scope>NUCLEOTIDE SEQUENCE [LARGE SCALE GENOMIC DNA]</scope>
    <source>
        <strain evidence="3 4">H4-D09</strain>
    </source>
</reference>
<keyword evidence="1" id="KW-0067">ATP-binding</keyword>
<keyword evidence="4" id="KW-1185">Reference proteome</keyword>
<dbReference type="Gene3D" id="3.30.470.20">
    <property type="entry name" value="ATP-grasp fold, B domain"/>
    <property type="match status" value="1"/>
</dbReference>
<keyword evidence="1" id="KW-0547">Nucleotide-binding</keyword>
<proteinExistence type="predicted"/>
<dbReference type="Proteomes" id="UP000663629">
    <property type="component" value="Chromosome 2"/>
</dbReference>
<protein>
    <recommendedName>
        <fullName evidence="2">ATP-grasp domain-containing protein</fullName>
    </recommendedName>
</protein>
<feature type="domain" description="ATP-grasp" evidence="2">
    <location>
        <begin position="106"/>
        <end position="289"/>
    </location>
</feature>
<dbReference type="SUPFAM" id="SSF56059">
    <property type="entry name" value="Glutathione synthetase ATP-binding domain-like"/>
    <property type="match status" value="1"/>
</dbReference>
<dbReference type="InterPro" id="IPR011761">
    <property type="entry name" value="ATP-grasp"/>
</dbReference>